<evidence type="ECO:0000313" key="2">
    <source>
        <dbReference type="EMBL" id="GFR23871.1"/>
    </source>
</evidence>
<dbReference type="Proteomes" id="UP000887116">
    <property type="component" value="Unassembled WGS sequence"/>
</dbReference>
<keyword evidence="3" id="KW-1185">Reference proteome</keyword>
<accession>A0A8X6JZH7</accession>
<comment type="caution">
    <text evidence="2">The sequence shown here is derived from an EMBL/GenBank/DDBJ whole genome shotgun (WGS) entry which is preliminary data.</text>
</comment>
<dbReference type="AlphaFoldDB" id="A0A8X6JZH7"/>
<organism evidence="2 3">
    <name type="scientific">Trichonephila clavata</name>
    <name type="common">Joro spider</name>
    <name type="synonym">Nephila clavata</name>
    <dbReference type="NCBI Taxonomy" id="2740835"/>
    <lineage>
        <taxon>Eukaryota</taxon>
        <taxon>Metazoa</taxon>
        <taxon>Ecdysozoa</taxon>
        <taxon>Arthropoda</taxon>
        <taxon>Chelicerata</taxon>
        <taxon>Arachnida</taxon>
        <taxon>Araneae</taxon>
        <taxon>Araneomorphae</taxon>
        <taxon>Entelegynae</taxon>
        <taxon>Araneoidea</taxon>
        <taxon>Nephilidae</taxon>
        <taxon>Trichonephila</taxon>
    </lineage>
</organism>
<dbReference type="OrthoDB" id="10325059at2759"/>
<evidence type="ECO:0000313" key="3">
    <source>
        <dbReference type="Proteomes" id="UP000887116"/>
    </source>
</evidence>
<name>A0A8X6JZH7_TRICU</name>
<reference evidence="2" key="1">
    <citation type="submission" date="2020-07" db="EMBL/GenBank/DDBJ databases">
        <title>Multicomponent nature underlies the extraordinary mechanical properties of spider dragline silk.</title>
        <authorList>
            <person name="Kono N."/>
            <person name="Nakamura H."/>
            <person name="Mori M."/>
            <person name="Yoshida Y."/>
            <person name="Ohtoshi R."/>
            <person name="Malay A.D."/>
            <person name="Moran D.A.P."/>
            <person name="Tomita M."/>
            <person name="Numata K."/>
            <person name="Arakawa K."/>
        </authorList>
    </citation>
    <scope>NUCLEOTIDE SEQUENCE</scope>
</reference>
<proteinExistence type="predicted"/>
<gene>
    <name evidence="2" type="ORF">TNCT_486791</name>
</gene>
<sequence>MIIGMVKCAPSNLRFMPEKAPCFVNRVGSCNVLQRPTSQQCFNEAKLYHFNQPQDLAEEFQEQKLQNYLTIRIPQANLKKLEPKQRFKDQGPYKCTKTRESNQCLNKQKFCYCSLCHGKDFKVNNKGEVCDYCNKGVTYQTFKVCDCGYSPVKNFETFSSSRSKMNGRGDASIKKNSENPLKSSTGDPHTFFYCVKRK</sequence>
<feature type="region of interest" description="Disordered" evidence="1">
    <location>
        <begin position="161"/>
        <end position="185"/>
    </location>
</feature>
<dbReference type="EMBL" id="BMAO01038294">
    <property type="protein sequence ID" value="GFR23871.1"/>
    <property type="molecule type" value="Genomic_DNA"/>
</dbReference>
<protein>
    <submittedName>
        <fullName evidence="2">Uncharacterized protein</fullName>
    </submittedName>
</protein>
<evidence type="ECO:0000256" key="1">
    <source>
        <dbReference type="SAM" id="MobiDB-lite"/>
    </source>
</evidence>